<keyword evidence="9" id="KW-0408">Iron</keyword>
<feature type="compositionally biased region" description="Basic and acidic residues" evidence="15">
    <location>
        <begin position="85"/>
        <end position="106"/>
    </location>
</feature>
<evidence type="ECO:0000313" key="18">
    <source>
        <dbReference type="RefSeq" id="XP_034231527.1"/>
    </source>
</evidence>
<dbReference type="SMART" id="SM00488">
    <property type="entry name" value="DEXDc2"/>
    <property type="match status" value="1"/>
</dbReference>
<dbReference type="Pfam" id="PF06733">
    <property type="entry name" value="DEAD_2"/>
    <property type="match status" value="1"/>
</dbReference>
<keyword evidence="17" id="KW-1185">Reference proteome</keyword>
<keyword evidence="14" id="KW-0539">Nucleus</keyword>
<dbReference type="GO" id="GO:0003677">
    <property type="term" value="F:DNA binding"/>
    <property type="evidence" value="ECO:0007669"/>
    <property type="project" value="UniProtKB-KW"/>
</dbReference>
<dbReference type="GO" id="GO:0051539">
    <property type="term" value="F:4 iron, 4 sulfur cluster binding"/>
    <property type="evidence" value="ECO:0007669"/>
    <property type="project" value="UniProtKB-KW"/>
</dbReference>
<dbReference type="InterPro" id="IPR027417">
    <property type="entry name" value="P-loop_NTPase"/>
</dbReference>
<dbReference type="InterPro" id="IPR014013">
    <property type="entry name" value="Helic_SF1/SF2_ATP-bd_DinG/Rad3"/>
</dbReference>
<evidence type="ECO:0000256" key="7">
    <source>
        <dbReference type="ARBA" id="ARBA00022806"/>
    </source>
</evidence>
<keyword evidence="11" id="KW-0238">DNA-binding</keyword>
<dbReference type="InterPro" id="IPR013020">
    <property type="entry name" value="Rad3/Chl1-like"/>
</dbReference>
<dbReference type="NCBIfam" id="TIGR00604">
    <property type="entry name" value="rad3"/>
    <property type="match status" value="1"/>
</dbReference>
<keyword evidence="5" id="KW-0227">DNA damage</keyword>
<dbReference type="Pfam" id="PF13307">
    <property type="entry name" value="Helicase_C_2"/>
    <property type="match status" value="1"/>
</dbReference>
<name>A0A6P8YCM0_THRPL</name>
<dbReference type="Gene3D" id="3.40.50.300">
    <property type="entry name" value="P-loop containing nucleotide triphosphate hydrolases"/>
    <property type="match status" value="3"/>
</dbReference>
<evidence type="ECO:0000256" key="12">
    <source>
        <dbReference type="ARBA" id="ARBA00023204"/>
    </source>
</evidence>
<feature type="region of interest" description="Disordered" evidence="15">
    <location>
        <begin position="69"/>
        <end position="106"/>
    </location>
</feature>
<dbReference type="InterPro" id="IPR006555">
    <property type="entry name" value="ATP-dep_Helicase_C"/>
</dbReference>
<dbReference type="GO" id="GO:0005634">
    <property type="term" value="C:nucleus"/>
    <property type="evidence" value="ECO:0007669"/>
    <property type="project" value="UniProtKB-SubCell"/>
</dbReference>
<proteinExistence type="predicted"/>
<keyword evidence="10" id="KW-0411">Iron-sulfur</keyword>
<dbReference type="InterPro" id="IPR010614">
    <property type="entry name" value="RAD3-like_helicase_DEAD"/>
</dbReference>
<sequence length="909" mass="104201">MERFKINNLWVHFPFVPYAPQEVFMKKMLESMDKAQNALLESPTGTGKTLCLVCASLAWLDRQKKINETPELYEDDPETASDKQTTSEEKLDETHLSGDLSSAEKKEERRSHKIYFCTRTHSQLIQAVNEFKNTSYGHLRSATLGSRKQLCLNPCALKAGSNLDDKCASLRNVKRESKCSSPGPDIEDLPEKCSSCFDDHRCQYYVNYEQMKQSGRDHDFTMAPAMDQRTLIEKSRKHKVCPFYMSRHLQKQADIIFLPYAYIFNPHILRGLQLNVEDSIIIIDEGHNLEKVCEENASFELKISDIANCRAELHSISDLDELDDSYPKDVLRKNIQELEDVFLKLEALFANRILPGTQIPHYDGEYCIRLFEEAGITPAQYQRQLYNLKQLIQFLGAKERATTGMKKMNSVISTVYCLEEKENGTLTTTLRDSFVLYKEIIPPEKLKEKPDLEPKIFFWCFNAGIIMKSLMEKGVHSFIVTSGTLAPLRPLRESLSIPFQVELLNEHVVDSSQVLSLCVTEAPTCTGDKKELLDVSYNNREENGKQLYDALGNVIREIVRYTPNGVLIFFTSSTVKNQCLTRWNDIFNRSGISLYHEINNLKEIFEEPKEASDMNDLQLRYTSKIELTSGACLIGVTSGKVSEGIDFKDKLGRAVIMVGLPYPPYFDPWVVHKRAHLCRTRGSAVNNEWYLSQAIRPVNQALGRIIRHQKDYGVVILPDDRYSTPRVRQGLPHWLNQGLRNVNFEDLRPILRQFFSTIPLRIKNIGIRTEEQQAIIRRRHQEELKKEDHTADIYFDLIAKRDEELERNSKVNAEIQILLKAIQDKKLVFGRLSTEVKAKRDALALEKMKEEKVNLESPEVKGTSEKTSDDCVTVEVKEESDLSQVLVGDCVKVEVKEESDLSQVLVSKV</sequence>
<evidence type="ECO:0000256" key="13">
    <source>
        <dbReference type="ARBA" id="ARBA00023235"/>
    </source>
</evidence>
<dbReference type="GO" id="GO:0003678">
    <property type="term" value="F:DNA helicase activity"/>
    <property type="evidence" value="ECO:0007669"/>
    <property type="project" value="InterPro"/>
</dbReference>
<evidence type="ECO:0000256" key="9">
    <source>
        <dbReference type="ARBA" id="ARBA00023004"/>
    </source>
</evidence>
<dbReference type="GO" id="GO:1904430">
    <property type="term" value="P:negative regulation of t-circle formation"/>
    <property type="evidence" value="ECO:0007669"/>
    <property type="project" value="TreeGrafter"/>
</dbReference>
<keyword evidence="13" id="KW-0413">Isomerase</keyword>
<evidence type="ECO:0000256" key="5">
    <source>
        <dbReference type="ARBA" id="ARBA00022763"/>
    </source>
</evidence>
<dbReference type="GO" id="GO:0046872">
    <property type="term" value="F:metal ion binding"/>
    <property type="evidence" value="ECO:0007669"/>
    <property type="project" value="UniProtKB-KW"/>
</dbReference>
<comment type="subcellular location">
    <subcellularLocation>
        <location evidence="1">Nucleus</location>
    </subcellularLocation>
</comment>
<dbReference type="RefSeq" id="XP_034231527.1">
    <property type="nucleotide sequence ID" value="XM_034375636.1"/>
</dbReference>
<dbReference type="GO" id="GO:0045910">
    <property type="term" value="P:negative regulation of DNA recombination"/>
    <property type="evidence" value="ECO:0007669"/>
    <property type="project" value="TreeGrafter"/>
</dbReference>
<dbReference type="GeneID" id="117639757"/>
<evidence type="ECO:0000256" key="3">
    <source>
        <dbReference type="ARBA" id="ARBA00022723"/>
    </source>
</evidence>
<keyword evidence="2" id="KW-0004">4Fe-4S</keyword>
<dbReference type="InParanoid" id="A0A6P8YCM0"/>
<dbReference type="KEGG" id="tpal:117639757"/>
<keyword evidence="12" id="KW-0234">DNA repair</keyword>
<reference evidence="18" key="1">
    <citation type="submission" date="2025-08" db="UniProtKB">
        <authorList>
            <consortium name="RefSeq"/>
        </authorList>
    </citation>
    <scope>IDENTIFICATION</scope>
    <source>
        <tissue evidence="18">Total insect</tissue>
    </source>
</reference>
<evidence type="ECO:0000256" key="14">
    <source>
        <dbReference type="ARBA" id="ARBA00023242"/>
    </source>
</evidence>
<dbReference type="GO" id="GO:0005524">
    <property type="term" value="F:ATP binding"/>
    <property type="evidence" value="ECO:0007669"/>
    <property type="project" value="UniProtKB-KW"/>
</dbReference>
<dbReference type="Gene3D" id="1.10.30.20">
    <property type="entry name" value="Bacterial XPD DNA helicase, FeS cluster domain"/>
    <property type="match status" value="1"/>
</dbReference>
<dbReference type="OrthoDB" id="19182at2759"/>
<evidence type="ECO:0000256" key="2">
    <source>
        <dbReference type="ARBA" id="ARBA00022485"/>
    </source>
</evidence>
<dbReference type="PANTHER" id="PTHR11472">
    <property type="entry name" value="DNA REPAIR DEAD HELICASE RAD3/XP-D SUBFAMILY MEMBER"/>
    <property type="match status" value="1"/>
</dbReference>
<keyword evidence="3" id="KW-0479">Metal-binding</keyword>
<evidence type="ECO:0000256" key="10">
    <source>
        <dbReference type="ARBA" id="ARBA00023014"/>
    </source>
</evidence>
<gene>
    <name evidence="18" type="primary">LOC117639757</name>
</gene>
<organism evidence="18">
    <name type="scientific">Thrips palmi</name>
    <name type="common">Melon thrips</name>
    <dbReference type="NCBI Taxonomy" id="161013"/>
    <lineage>
        <taxon>Eukaryota</taxon>
        <taxon>Metazoa</taxon>
        <taxon>Ecdysozoa</taxon>
        <taxon>Arthropoda</taxon>
        <taxon>Hexapoda</taxon>
        <taxon>Insecta</taxon>
        <taxon>Pterygota</taxon>
        <taxon>Neoptera</taxon>
        <taxon>Paraneoptera</taxon>
        <taxon>Thysanoptera</taxon>
        <taxon>Terebrantia</taxon>
        <taxon>Thripoidea</taxon>
        <taxon>Thripidae</taxon>
        <taxon>Thrips</taxon>
    </lineage>
</organism>
<dbReference type="SMART" id="SM00491">
    <property type="entry name" value="HELICc2"/>
    <property type="match status" value="1"/>
</dbReference>
<evidence type="ECO:0000256" key="4">
    <source>
        <dbReference type="ARBA" id="ARBA00022741"/>
    </source>
</evidence>
<dbReference type="PANTHER" id="PTHR11472:SF34">
    <property type="entry name" value="REGULATOR OF TELOMERE ELONGATION HELICASE 1"/>
    <property type="match status" value="1"/>
</dbReference>
<dbReference type="GO" id="GO:0006281">
    <property type="term" value="P:DNA repair"/>
    <property type="evidence" value="ECO:0007669"/>
    <property type="project" value="UniProtKB-KW"/>
</dbReference>
<keyword evidence="6" id="KW-0378">Hydrolase</keyword>
<accession>A0A6P8YCM0</accession>
<dbReference type="PROSITE" id="PS51193">
    <property type="entry name" value="HELICASE_ATP_BIND_2"/>
    <property type="match status" value="1"/>
</dbReference>
<dbReference type="InterPro" id="IPR045028">
    <property type="entry name" value="DinG/Rad3-like"/>
</dbReference>
<dbReference type="SUPFAM" id="SSF52540">
    <property type="entry name" value="P-loop containing nucleoside triphosphate hydrolases"/>
    <property type="match status" value="2"/>
</dbReference>
<evidence type="ECO:0000259" key="16">
    <source>
        <dbReference type="PROSITE" id="PS51193"/>
    </source>
</evidence>
<evidence type="ECO:0000256" key="8">
    <source>
        <dbReference type="ARBA" id="ARBA00022840"/>
    </source>
</evidence>
<evidence type="ECO:0000256" key="11">
    <source>
        <dbReference type="ARBA" id="ARBA00023125"/>
    </source>
</evidence>
<dbReference type="InterPro" id="IPR014001">
    <property type="entry name" value="Helicase_ATP-bd"/>
</dbReference>
<protein>
    <submittedName>
        <fullName evidence="18">Regulator of telomere elongation helicase 1 homolog</fullName>
    </submittedName>
</protein>
<dbReference type="GO" id="GO:0016818">
    <property type="term" value="F:hydrolase activity, acting on acid anhydrides, in phosphorus-containing anhydrides"/>
    <property type="evidence" value="ECO:0007669"/>
    <property type="project" value="InterPro"/>
</dbReference>
<dbReference type="GO" id="GO:0010569">
    <property type="term" value="P:regulation of double-strand break repair via homologous recombination"/>
    <property type="evidence" value="ECO:0007669"/>
    <property type="project" value="TreeGrafter"/>
</dbReference>
<dbReference type="Proteomes" id="UP000515158">
    <property type="component" value="Unplaced"/>
</dbReference>
<dbReference type="GO" id="GO:0090657">
    <property type="term" value="P:telomeric loop disassembly"/>
    <property type="evidence" value="ECO:0007669"/>
    <property type="project" value="TreeGrafter"/>
</dbReference>
<dbReference type="GO" id="GO:0070182">
    <property type="term" value="F:DNA polymerase binding"/>
    <property type="evidence" value="ECO:0007669"/>
    <property type="project" value="TreeGrafter"/>
</dbReference>
<evidence type="ECO:0000256" key="1">
    <source>
        <dbReference type="ARBA" id="ARBA00004123"/>
    </source>
</evidence>
<feature type="domain" description="Helicase ATP-binding" evidence="16">
    <location>
        <begin position="7"/>
        <end position="342"/>
    </location>
</feature>
<keyword evidence="8" id="KW-0067">ATP-binding</keyword>
<keyword evidence="4" id="KW-0547">Nucleotide-binding</keyword>
<dbReference type="InterPro" id="IPR042493">
    <property type="entry name" value="XPD_DNA_FeS"/>
</dbReference>
<evidence type="ECO:0000313" key="17">
    <source>
        <dbReference type="Proteomes" id="UP000515158"/>
    </source>
</evidence>
<dbReference type="Gene3D" id="1.10.275.40">
    <property type="match status" value="1"/>
</dbReference>
<dbReference type="AlphaFoldDB" id="A0A6P8YCM0"/>
<dbReference type="SMART" id="SM00487">
    <property type="entry name" value="DEXDc"/>
    <property type="match status" value="1"/>
</dbReference>
<dbReference type="InterPro" id="IPR006554">
    <property type="entry name" value="Helicase-like_DEXD_c2"/>
</dbReference>
<evidence type="ECO:0000256" key="15">
    <source>
        <dbReference type="SAM" id="MobiDB-lite"/>
    </source>
</evidence>
<evidence type="ECO:0000256" key="6">
    <source>
        <dbReference type="ARBA" id="ARBA00022801"/>
    </source>
</evidence>
<keyword evidence="7 18" id="KW-0347">Helicase</keyword>